<dbReference type="InterPro" id="IPR002501">
    <property type="entry name" value="PsdUridine_synth_N"/>
</dbReference>
<dbReference type="SUPFAM" id="SSF88697">
    <property type="entry name" value="PUA domain-like"/>
    <property type="match status" value="1"/>
</dbReference>
<dbReference type="Gene3D" id="2.30.130.10">
    <property type="entry name" value="PUA domain"/>
    <property type="match status" value="1"/>
</dbReference>
<dbReference type="CDD" id="cd07953">
    <property type="entry name" value="PUA"/>
    <property type="match status" value="1"/>
</dbReference>
<proteinExistence type="predicted"/>
<dbReference type="Pfam" id="PF16198">
    <property type="entry name" value="TruB_C_2"/>
    <property type="match status" value="1"/>
</dbReference>
<reference evidence="5 6" key="1">
    <citation type="submission" date="2019-08" db="EMBL/GenBank/DDBJ databases">
        <authorList>
            <person name="Vazquez-Campos X."/>
        </authorList>
    </citation>
    <scope>NUCLEOTIDE SEQUENCE [LARGE SCALE GENOMIC DNA]</scope>
    <source>
        <strain evidence="5">LFW-283_2</strain>
    </source>
</reference>
<dbReference type="InterPro" id="IPR002478">
    <property type="entry name" value="PUA"/>
</dbReference>
<evidence type="ECO:0000313" key="6">
    <source>
        <dbReference type="Proteomes" id="UP000789941"/>
    </source>
</evidence>
<evidence type="ECO:0000256" key="1">
    <source>
        <dbReference type="ARBA" id="ARBA00023235"/>
    </source>
</evidence>
<dbReference type="Pfam" id="PF01509">
    <property type="entry name" value="TruB_N"/>
    <property type="match status" value="1"/>
</dbReference>
<gene>
    <name evidence="5" type="primary">truB</name>
    <name evidence="5" type="ORF">LFW2832_00142</name>
</gene>
<dbReference type="EC" id="5.4.99.25" evidence="5"/>
<name>A0A5E4LQ43_9ARCH</name>
<feature type="domain" description="Pseudouridine synthase II N-terminal" evidence="3">
    <location>
        <begin position="33"/>
        <end position="83"/>
    </location>
</feature>
<accession>A0A5E4LQ43</accession>
<dbReference type="Gene3D" id="3.30.2350.10">
    <property type="entry name" value="Pseudouridine synthase"/>
    <property type="match status" value="1"/>
</dbReference>
<dbReference type="InterPro" id="IPR036974">
    <property type="entry name" value="PUA_sf"/>
</dbReference>
<comment type="caution">
    <text evidence="5">The sequence shown here is derived from an EMBL/GenBank/DDBJ whole genome shotgun (WGS) entry which is preliminary data.</text>
</comment>
<evidence type="ECO:0000259" key="4">
    <source>
        <dbReference type="Pfam" id="PF16198"/>
    </source>
</evidence>
<dbReference type="PANTHER" id="PTHR23127:SF0">
    <property type="entry name" value="H_ACA RIBONUCLEOPROTEIN COMPLEX SUBUNIT DKC1"/>
    <property type="match status" value="1"/>
</dbReference>
<dbReference type="InterPro" id="IPR020103">
    <property type="entry name" value="PsdUridine_synth_cat_dom_sf"/>
</dbReference>
<feature type="domain" description="tRNA pseudouridylate synthase B C-terminal" evidence="4">
    <location>
        <begin position="147"/>
        <end position="209"/>
    </location>
</feature>
<dbReference type="AlphaFoldDB" id="A0A5E4LQ43"/>
<protein>
    <submittedName>
        <fullName evidence="5">Putative tRNA pseudouridine synthase B</fullName>
        <ecNumber evidence="5">5.4.99.25</ecNumber>
    </submittedName>
</protein>
<evidence type="ECO:0000313" key="5">
    <source>
        <dbReference type="EMBL" id="VVC03007.1"/>
    </source>
</evidence>
<dbReference type="NCBIfam" id="NF003280">
    <property type="entry name" value="PRK04270.1"/>
    <property type="match status" value="1"/>
</dbReference>
<dbReference type="GO" id="GO:1990481">
    <property type="term" value="P:mRNA pseudouridine synthesis"/>
    <property type="evidence" value="ECO:0007669"/>
    <property type="project" value="TreeGrafter"/>
</dbReference>
<dbReference type="InterPro" id="IPR015947">
    <property type="entry name" value="PUA-like_sf"/>
</dbReference>
<dbReference type="EMBL" id="CABMJJ010000004">
    <property type="protein sequence ID" value="VVC03007.1"/>
    <property type="molecule type" value="Genomic_DNA"/>
</dbReference>
<evidence type="ECO:0000259" key="3">
    <source>
        <dbReference type="Pfam" id="PF01509"/>
    </source>
</evidence>
<evidence type="ECO:0000259" key="2">
    <source>
        <dbReference type="Pfam" id="PF01472"/>
    </source>
</evidence>
<dbReference type="Pfam" id="PF01472">
    <property type="entry name" value="PUA"/>
    <property type="match status" value="1"/>
</dbReference>
<dbReference type="InterPro" id="IPR004802">
    <property type="entry name" value="tRNA_PsdUridine_synth_B_fam"/>
</dbReference>
<dbReference type="PROSITE" id="PS50890">
    <property type="entry name" value="PUA"/>
    <property type="match status" value="1"/>
</dbReference>
<dbReference type="GO" id="GO:0160148">
    <property type="term" value="F:tRNA pseudouridine(55) synthase activity"/>
    <property type="evidence" value="ECO:0007669"/>
    <property type="project" value="UniProtKB-EC"/>
</dbReference>
<dbReference type="GO" id="GO:0003723">
    <property type="term" value="F:RNA binding"/>
    <property type="evidence" value="ECO:0007669"/>
    <property type="project" value="InterPro"/>
</dbReference>
<dbReference type="GO" id="GO:0031120">
    <property type="term" value="P:snRNA pseudouridine synthesis"/>
    <property type="evidence" value="ECO:0007669"/>
    <property type="project" value="TreeGrafter"/>
</dbReference>
<sequence>MTMTDVKKIIENSIILINKPPGQTSHEITTFVKKITGASRSGHAGTLDPNVSGVLPVALGRATKLLRYVAGKDKTYVGIIKFRHILARQEIEALFKEFTGELTQTPPKISAVRKVPRKRTVYTLRLLENKEHIALFETNVDAGTYIRTLCDDMGKKCGGARMEELRRTAVGRIHEKDTFTMQEVIDAMWLLKNKEDSSEIEKMLQPPEKFIDLQKVYLKESALKSVLNGAQIMIPAIEKIGEVERGERVAIYAGQVFIGVGQMQIAGREFNEKIKGEAIKLERVHAERM</sequence>
<organism evidence="5 6">
    <name type="scientific">Candidatus Bilamarchaeum dharawalense</name>
    <dbReference type="NCBI Taxonomy" id="2885759"/>
    <lineage>
        <taxon>Archaea</taxon>
        <taxon>Candidatus Micrarchaeota</taxon>
        <taxon>Candidatus Micrarchaeia</taxon>
        <taxon>Candidatus Anstonellales</taxon>
        <taxon>Candidatus Bilamarchaeaceae</taxon>
        <taxon>Candidatus Bilamarchaeum</taxon>
    </lineage>
</organism>
<dbReference type="GO" id="GO:0031118">
    <property type="term" value="P:rRNA pseudouridine synthesis"/>
    <property type="evidence" value="ECO:0007669"/>
    <property type="project" value="TreeGrafter"/>
</dbReference>
<feature type="domain" description="PUA" evidence="2">
    <location>
        <begin position="215"/>
        <end position="284"/>
    </location>
</feature>
<dbReference type="InterPro" id="IPR032819">
    <property type="entry name" value="TruB_C"/>
</dbReference>
<keyword evidence="1 5" id="KW-0413">Isomerase</keyword>
<dbReference type="PANTHER" id="PTHR23127">
    <property type="entry name" value="CENTROMERE/MICROTUBULE BINDING PROTEIN CBF5"/>
    <property type="match status" value="1"/>
</dbReference>
<dbReference type="SUPFAM" id="SSF55120">
    <property type="entry name" value="Pseudouridine synthase"/>
    <property type="match status" value="1"/>
</dbReference>
<dbReference type="GO" id="GO:0000495">
    <property type="term" value="P:box H/ACA sno(s)RNA 3'-end processing"/>
    <property type="evidence" value="ECO:0007669"/>
    <property type="project" value="TreeGrafter"/>
</dbReference>
<dbReference type="Proteomes" id="UP000789941">
    <property type="component" value="Unassembled WGS sequence"/>
</dbReference>